<gene>
    <name evidence="6" type="ORF">GCM10020369_01450</name>
</gene>
<feature type="transmembrane region" description="Helical" evidence="5">
    <location>
        <begin position="9"/>
        <end position="27"/>
    </location>
</feature>
<feature type="transmembrane region" description="Helical" evidence="5">
    <location>
        <begin position="248"/>
        <end position="267"/>
    </location>
</feature>
<evidence type="ECO:0000256" key="2">
    <source>
        <dbReference type="ARBA" id="ARBA00022692"/>
    </source>
</evidence>
<keyword evidence="4 5" id="KW-0472">Membrane</keyword>
<feature type="transmembrane region" description="Helical" evidence="5">
    <location>
        <begin position="99"/>
        <end position="117"/>
    </location>
</feature>
<dbReference type="CDD" id="cd17393">
    <property type="entry name" value="MFS_MosC_like"/>
    <property type="match status" value="1"/>
</dbReference>
<feature type="transmembrane region" description="Helical" evidence="5">
    <location>
        <begin position="217"/>
        <end position="236"/>
    </location>
</feature>
<feature type="transmembrane region" description="Helical" evidence="5">
    <location>
        <begin position="47"/>
        <end position="67"/>
    </location>
</feature>
<dbReference type="InterPro" id="IPR011701">
    <property type="entry name" value="MFS"/>
</dbReference>
<proteinExistence type="predicted"/>
<keyword evidence="2 5" id="KW-0812">Transmembrane</keyword>
<organism evidence="6 7">
    <name type="scientific">Cryptosporangium minutisporangium</name>
    <dbReference type="NCBI Taxonomy" id="113569"/>
    <lineage>
        <taxon>Bacteria</taxon>
        <taxon>Bacillati</taxon>
        <taxon>Actinomycetota</taxon>
        <taxon>Actinomycetes</taxon>
        <taxon>Cryptosporangiales</taxon>
        <taxon>Cryptosporangiaceae</taxon>
        <taxon>Cryptosporangium</taxon>
    </lineage>
</organism>
<evidence type="ECO:0000256" key="3">
    <source>
        <dbReference type="ARBA" id="ARBA00022989"/>
    </source>
</evidence>
<dbReference type="Pfam" id="PF07690">
    <property type="entry name" value="MFS_1"/>
    <property type="match status" value="1"/>
</dbReference>
<feature type="transmembrane region" description="Helical" evidence="5">
    <location>
        <begin position="165"/>
        <end position="184"/>
    </location>
</feature>
<dbReference type="InterPro" id="IPR036259">
    <property type="entry name" value="MFS_trans_sf"/>
</dbReference>
<dbReference type="Proteomes" id="UP001501676">
    <property type="component" value="Unassembled WGS sequence"/>
</dbReference>
<reference evidence="7" key="1">
    <citation type="journal article" date="2019" name="Int. J. Syst. Evol. Microbiol.">
        <title>The Global Catalogue of Microorganisms (GCM) 10K type strain sequencing project: providing services to taxonomists for standard genome sequencing and annotation.</title>
        <authorList>
            <consortium name="The Broad Institute Genomics Platform"/>
            <consortium name="The Broad Institute Genome Sequencing Center for Infectious Disease"/>
            <person name="Wu L."/>
            <person name="Ma J."/>
        </authorList>
    </citation>
    <scope>NUCLEOTIDE SEQUENCE [LARGE SCALE GENOMIC DNA]</scope>
    <source>
        <strain evidence="7">JCM 9458</strain>
    </source>
</reference>
<dbReference type="InterPro" id="IPR051788">
    <property type="entry name" value="MFS_Transporter"/>
</dbReference>
<dbReference type="PANTHER" id="PTHR23514">
    <property type="entry name" value="BYPASS OF STOP CODON PROTEIN 6"/>
    <property type="match status" value="1"/>
</dbReference>
<feature type="transmembrane region" description="Helical" evidence="5">
    <location>
        <begin position="74"/>
        <end position="93"/>
    </location>
</feature>
<keyword evidence="7" id="KW-1185">Reference proteome</keyword>
<name>A0ABP6SPX7_9ACTN</name>
<dbReference type="EMBL" id="BAAAYN010000001">
    <property type="protein sequence ID" value="GAA3381861.1"/>
    <property type="molecule type" value="Genomic_DNA"/>
</dbReference>
<sequence length="394" mass="39933">MRDFRSRSVVFGLWTVFFVNGAVLSSWAPRIPEVQHSLRLTDGELGLALFGVAAGSVPALLLTARLLRSLRSGAVSVVTALIFGGSLPLIGAAGDAGQLTAVLVVLGAASGVLDVAMNTSAVIHQQRTGRRVLSRLHGGYSLGVLAGAGGGVVAAQVGATVTEHLTAAAVLLVAAALTTAPLLWPTGRPTTVARQPANVERPPANVRRAARIPLTTALLAVCGLFVEGLVLDWSALLVVRDLGGSRSSAATGLALFSLAMFMSRTAGDAALHRFGERRVLTVGAVVLGTLTPVACFAGQPVGMVVAIGACGLALGPVFPLAVHRAGRSDPARTAVMAARVSAVGYLAYLTGPPAVGLLADTVGLPVTFAAATLVSCAGILCSRRAARETVGAEP</sequence>
<accession>A0ABP6SPX7</accession>
<dbReference type="SUPFAM" id="SSF103473">
    <property type="entry name" value="MFS general substrate transporter"/>
    <property type="match status" value="1"/>
</dbReference>
<protein>
    <submittedName>
        <fullName evidence="6">MFS transporter</fullName>
    </submittedName>
</protein>
<evidence type="ECO:0000256" key="1">
    <source>
        <dbReference type="ARBA" id="ARBA00004141"/>
    </source>
</evidence>
<feature type="transmembrane region" description="Helical" evidence="5">
    <location>
        <begin position="303"/>
        <end position="322"/>
    </location>
</feature>
<feature type="transmembrane region" description="Helical" evidence="5">
    <location>
        <begin position="334"/>
        <end position="350"/>
    </location>
</feature>
<comment type="caution">
    <text evidence="6">The sequence shown here is derived from an EMBL/GenBank/DDBJ whole genome shotgun (WGS) entry which is preliminary data.</text>
</comment>
<feature type="transmembrane region" description="Helical" evidence="5">
    <location>
        <begin position="279"/>
        <end position="297"/>
    </location>
</feature>
<comment type="subcellular location">
    <subcellularLocation>
        <location evidence="1">Membrane</location>
        <topology evidence="1">Multi-pass membrane protein</topology>
    </subcellularLocation>
</comment>
<dbReference type="Gene3D" id="1.20.1250.20">
    <property type="entry name" value="MFS general substrate transporter like domains"/>
    <property type="match status" value="2"/>
</dbReference>
<feature type="transmembrane region" description="Helical" evidence="5">
    <location>
        <begin position="362"/>
        <end position="381"/>
    </location>
</feature>
<evidence type="ECO:0000313" key="7">
    <source>
        <dbReference type="Proteomes" id="UP001501676"/>
    </source>
</evidence>
<dbReference type="PANTHER" id="PTHR23514:SF13">
    <property type="entry name" value="INNER MEMBRANE PROTEIN YBJJ"/>
    <property type="match status" value="1"/>
</dbReference>
<feature type="transmembrane region" description="Helical" evidence="5">
    <location>
        <begin position="138"/>
        <end position="159"/>
    </location>
</feature>
<evidence type="ECO:0000256" key="5">
    <source>
        <dbReference type="SAM" id="Phobius"/>
    </source>
</evidence>
<evidence type="ECO:0000256" key="4">
    <source>
        <dbReference type="ARBA" id="ARBA00023136"/>
    </source>
</evidence>
<evidence type="ECO:0000313" key="6">
    <source>
        <dbReference type="EMBL" id="GAA3381861.1"/>
    </source>
</evidence>
<keyword evidence="3 5" id="KW-1133">Transmembrane helix</keyword>